<dbReference type="RefSeq" id="WP_230770647.1">
    <property type="nucleotide sequence ID" value="NZ_JAJNCT010000003.1"/>
</dbReference>
<dbReference type="FunFam" id="1.10.10.10:FF:000001">
    <property type="entry name" value="LysR family transcriptional regulator"/>
    <property type="match status" value="1"/>
</dbReference>
<feature type="domain" description="HTH lysR-type" evidence="5">
    <location>
        <begin position="4"/>
        <end position="61"/>
    </location>
</feature>
<comment type="similarity">
    <text evidence="1">Belongs to the LysR transcriptional regulatory family.</text>
</comment>
<dbReference type="Gene3D" id="3.40.190.10">
    <property type="entry name" value="Periplasmic binding protein-like II"/>
    <property type="match status" value="2"/>
</dbReference>
<evidence type="ECO:0000313" key="6">
    <source>
        <dbReference type="EMBL" id="MCD2163770.1"/>
    </source>
</evidence>
<gene>
    <name evidence="6" type="ORF">LPW39_01300</name>
</gene>
<evidence type="ECO:0000313" key="7">
    <source>
        <dbReference type="Proteomes" id="UP001199260"/>
    </source>
</evidence>
<dbReference type="InterPro" id="IPR005119">
    <property type="entry name" value="LysR_subst-bd"/>
</dbReference>
<keyword evidence="2" id="KW-0805">Transcription regulation</keyword>
<evidence type="ECO:0000256" key="4">
    <source>
        <dbReference type="ARBA" id="ARBA00023163"/>
    </source>
</evidence>
<name>A0AAW4XRJ8_9BURK</name>
<sequence>MAHLDLAQLRTLIAVVEAGSLTAAAPQLFLSQSAVSEQVKKLEDCIGKPLLLRSKTGVLPTAAGTQLLGHARALVGMADHALRDMRGLALQGALKLAVTDYFKPDALARMLKALAERHPAVRLEVSVLRSAEVEAAYAQGQCDLGLVMALPPFKQRLQLLGPEEPMVWARARQWAAEPGQPLPLLVLPDSCALRHYAETRLRQQGVDYVVAHQASGVAGLQSAIAAGLGVACINAAVLTEAMAPVLPGAGLPRLSRVRFGLLPVQGAEPALVQQVRALLQSDWVA</sequence>
<proteinExistence type="inferred from homology"/>
<dbReference type="PANTHER" id="PTHR30579:SF7">
    <property type="entry name" value="HTH-TYPE TRANSCRIPTIONAL REGULATOR LRHA-RELATED"/>
    <property type="match status" value="1"/>
</dbReference>
<dbReference type="SUPFAM" id="SSF53850">
    <property type="entry name" value="Periplasmic binding protein-like II"/>
    <property type="match status" value="1"/>
</dbReference>
<dbReference type="Gene3D" id="1.10.10.10">
    <property type="entry name" value="Winged helix-like DNA-binding domain superfamily/Winged helix DNA-binding domain"/>
    <property type="match status" value="1"/>
</dbReference>
<dbReference type="PANTHER" id="PTHR30579">
    <property type="entry name" value="TRANSCRIPTIONAL REGULATOR"/>
    <property type="match status" value="1"/>
</dbReference>
<keyword evidence="3" id="KW-0238">DNA-binding</keyword>
<dbReference type="GO" id="GO:0003677">
    <property type="term" value="F:DNA binding"/>
    <property type="evidence" value="ECO:0007669"/>
    <property type="project" value="UniProtKB-KW"/>
</dbReference>
<dbReference type="Proteomes" id="UP001199260">
    <property type="component" value="Unassembled WGS sequence"/>
</dbReference>
<dbReference type="Pfam" id="PF00126">
    <property type="entry name" value="HTH_1"/>
    <property type="match status" value="1"/>
</dbReference>
<comment type="caution">
    <text evidence="6">The sequence shown here is derived from an EMBL/GenBank/DDBJ whole genome shotgun (WGS) entry which is preliminary data.</text>
</comment>
<evidence type="ECO:0000259" key="5">
    <source>
        <dbReference type="PROSITE" id="PS50931"/>
    </source>
</evidence>
<dbReference type="InterPro" id="IPR000847">
    <property type="entry name" value="LysR_HTH_N"/>
</dbReference>
<dbReference type="Pfam" id="PF03466">
    <property type="entry name" value="LysR_substrate"/>
    <property type="match status" value="1"/>
</dbReference>
<keyword evidence="7" id="KW-1185">Reference proteome</keyword>
<dbReference type="InterPro" id="IPR036390">
    <property type="entry name" value="WH_DNA-bd_sf"/>
</dbReference>
<reference evidence="6 7" key="1">
    <citation type="submission" date="2021-11" db="EMBL/GenBank/DDBJ databases">
        <title>Genome sequence.</title>
        <authorList>
            <person name="Sun Q."/>
        </authorList>
    </citation>
    <scope>NUCLEOTIDE SEQUENCE [LARGE SCALE GENOMIC DNA]</scope>
    <source>
        <strain evidence="6 7">KCTC 12005</strain>
    </source>
</reference>
<dbReference type="PROSITE" id="PS50931">
    <property type="entry name" value="HTH_LYSR"/>
    <property type="match status" value="1"/>
</dbReference>
<dbReference type="PRINTS" id="PR00039">
    <property type="entry name" value="HTHLYSR"/>
</dbReference>
<organism evidence="6 7">
    <name type="scientific">Comamonas koreensis</name>
    <dbReference type="NCBI Taxonomy" id="160825"/>
    <lineage>
        <taxon>Bacteria</taxon>
        <taxon>Pseudomonadati</taxon>
        <taxon>Pseudomonadota</taxon>
        <taxon>Betaproteobacteria</taxon>
        <taxon>Burkholderiales</taxon>
        <taxon>Comamonadaceae</taxon>
        <taxon>Comamonas</taxon>
    </lineage>
</organism>
<dbReference type="SUPFAM" id="SSF46785">
    <property type="entry name" value="Winged helix' DNA-binding domain"/>
    <property type="match status" value="1"/>
</dbReference>
<dbReference type="GO" id="GO:0003700">
    <property type="term" value="F:DNA-binding transcription factor activity"/>
    <property type="evidence" value="ECO:0007669"/>
    <property type="project" value="InterPro"/>
</dbReference>
<keyword evidence="4" id="KW-0804">Transcription</keyword>
<dbReference type="InterPro" id="IPR036388">
    <property type="entry name" value="WH-like_DNA-bd_sf"/>
</dbReference>
<dbReference type="EMBL" id="JAJNCT010000003">
    <property type="protein sequence ID" value="MCD2163770.1"/>
    <property type="molecule type" value="Genomic_DNA"/>
</dbReference>
<accession>A0AAW4XRJ8</accession>
<protein>
    <submittedName>
        <fullName evidence="6">LysR substrate-binding domain-containing protein</fullName>
    </submittedName>
</protein>
<dbReference type="InterPro" id="IPR050176">
    <property type="entry name" value="LTTR"/>
</dbReference>
<evidence type="ECO:0000256" key="3">
    <source>
        <dbReference type="ARBA" id="ARBA00023125"/>
    </source>
</evidence>
<dbReference type="AlphaFoldDB" id="A0AAW4XRJ8"/>
<evidence type="ECO:0000256" key="1">
    <source>
        <dbReference type="ARBA" id="ARBA00009437"/>
    </source>
</evidence>
<evidence type="ECO:0000256" key="2">
    <source>
        <dbReference type="ARBA" id="ARBA00023015"/>
    </source>
</evidence>